<feature type="transmembrane region" description="Helical" evidence="5">
    <location>
        <begin position="79"/>
        <end position="97"/>
    </location>
</feature>
<dbReference type="PANTHER" id="PTHR12714">
    <property type="entry name" value="PROTEIN-S ISOPRENYLCYSTEINE O-METHYLTRANSFERASE"/>
    <property type="match status" value="1"/>
</dbReference>
<dbReference type="GO" id="GO:0012505">
    <property type="term" value="C:endomembrane system"/>
    <property type="evidence" value="ECO:0007669"/>
    <property type="project" value="UniProtKB-SubCell"/>
</dbReference>
<dbReference type="Pfam" id="PF04191">
    <property type="entry name" value="PEMT"/>
    <property type="match status" value="1"/>
</dbReference>
<feature type="transmembrane region" description="Helical" evidence="5">
    <location>
        <begin position="50"/>
        <end position="73"/>
    </location>
</feature>
<proteinExistence type="predicted"/>
<keyword evidence="2 5" id="KW-0812">Transmembrane</keyword>
<evidence type="ECO:0000256" key="3">
    <source>
        <dbReference type="ARBA" id="ARBA00022989"/>
    </source>
</evidence>
<feature type="transmembrane region" description="Helical" evidence="5">
    <location>
        <begin position="6"/>
        <end position="24"/>
    </location>
</feature>
<keyword evidence="7" id="KW-1185">Reference proteome</keyword>
<sequence>MMEQLLAVFALLSFYGVYFGKLFAQKKQGIKTNQIAKGKKEKKQYRIERIMGIATYGILFVQLLSIAFDYSWLPRNARFTGFLLAMLGVLLFAVTVWSMKDSWRAGIPEKDKTELITEGVYQYSRNPAFLGFDFMYTGILLMFFNPVLLVFTIFAAIMLHLQILQEERFLEGAFGIPYMEYKQKVFRYLGRR</sequence>
<keyword evidence="4 5" id="KW-0472">Membrane</keyword>
<dbReference type="GO" id="GO:0016740">
    <property type="term" value="F:transferase activity"/>
    <property type="evidence" value="ECO:0007669"/>
    <property type="project" value="UniProtKB-ARBA"/>
</dbReference>
<dbReference type="PANTHER" id="PTHR12714:SF9">
    <property type="entry name" value="PROTEIN-S-ISOPRENYLCYSTEINE O-METHYLTRANSFERASE"/>
    <property type="match status" value="1"/>
</dbReference>
<evidence type="ECO:0000256" key="1">
    <source>
        <dbReference type="ARBA" id="ARBA00004127"/>
    </source>
</evidence>
<evidence type="ECO:0000256" key="4">
    <source>
        <dbReference type="ARBA" id="ARBA00023136"/>
    </source>
</evidence>
<feature type="transmembrane region" description="Helical" evidence="5">
    <location>
        <begin position="134"/>
        <end position="161"/>
    </location>
</feature>
<organism evidence="6 7">
    <name type="scientific">Hominibacterium faecale</name>
    <dbReference type="NCBI Taxonomy" id="2839743"/>
    <lineage>
        <taxon>Bacteria</taxon>
        <taxon>Bacillati</taxon>
        <taxon>Bacillota</taxon>
        <taxon>Clostridia</taxon>
        <taxon>Peptostreptococcales</taxon>
        <taxon>Anaerovoracaceae</taxon>
        <taxon>Hominibacterium</taxon>
    </lineage>
</organism>
<keyword evidence="3 5" id="KW-1133">Transmembrane helix</keyword>
<comment type="subcellular location">
    <subcellularLocation>
        <location evidence="1">Endomembrane system</location>
        <topology evidence="1">Multi-pass membrane protein</topology>
    </subcellularLocation>
</comment>
<evidence type="ECO:0000256" key="2">
    <source>
        <dbReference type="ARBA" id="ARBA00022692"/>
    </source>
</evidence>
<reference evidence="6" key="1">
    <citation type="submission" date="2022-09" db="EMBL/GenBank/DDBJ databases">
        <title>Culturomic study of gut microbiota in children with autism spectrum disorder.</title>
        <authorList>
            <person name="Efimov B.A."/>
            <person name="Chaplin A.V."/>
            <person name="Sokolova S.R."/>
            <person name="Pikina A.P."/>
            <person name="Korzhanova M."/>
            <person name="Belova V."/>
            <person name="Korostin D."/>
        </authorList>
    </citation>
    <scope>NUCLEOTIDE SEQUENCE</scope>
    <source>
        <strain evidence="6">ASD5510</strain>
    </source>
</reference>
<protein>
    <submittedName>
        <fullName evidence="6">Isoprenylcysteine carboxylmethyltransferase family protein</fullName>
    </submittedName>
</protein>
<dbReference type="AlphaFoldDB" id="A0A9J6QKK5"/>
<name>A0A9J6QKK5_9FIRM</name>
<accession>A0A9J6QKK5</accession>
<dbReference type="Gene3D" id="1.20.120.1630">
    <property type="match status" value="1"/>
</dbReference>
<dbReference type="EMBL" id="JAOSHN010000002">
    <property type="protein sequence ID" value="MCU7378016.1"/>
    <property type="molecule type" value="Genomic_DNA"/>
</dbReference>
<comment type="caution">
    <text evidence="6">The sequence shown here is derived from an EMBL/GenBank/DDBJ whole genome shotgun (WGS) entry which is preliminary data.</text>
</comment>
<gene>
    <name evidence="6" type="ORF">OBO34_06575</name>
</gene>
<evidence type="ECO:0000313" key="6">
    <source>
        <dbReference type="EMBL" id="MCU7378016.1"/>
    </source>
</evidence>
<evidence type="ECO:0000256" key="5">
    <source>
        <dbReference type="SAM" id="Phobius"/>
    </source>
</evidence>
<dbReference type="Proteomes" id="UP001065549">
    <property type="component" value="Unassembled WGS sequence"/>
</dbReference>
<dbReference type="InterPro" id="IPR007318">
    <property type="entry name" value="Phopholipid_MeTrfase"/>
</dbReference>
<evidence type="ECO:0000313" key="7">
    <source>
        <dbReference type="Proteomes" id="UP001065549"/>
    </source>
</evidence>
<dbReference type="RefSeq" id="WP_148395289.1">
    <property type="nucleotide sequence ID" value="NZ_JAOSHN010000002.1"/>
</dbReference>